<evidence type="ECO:0000313" key="3">
    <source>
        <dbReference type="Proteomes" id="UP000025238"/>
    </source>
</evidence>
<accession>A0A023WRU4</accession>
<evidence type="ECO:0000313" key="2">
    <source>
        <dbReference type="EMBL" id="AHY42701.1"/>
    </source>
</evidence>
<dbReference type="KEGG" id="pstu:UIB01_09460"/>
<dbReference type="AlphaFoldDB" id="A0A023WRU4"/>
<protein>
    <recommendedName>
        <fullName evidence="4">Lipoprotein</fullName>
    </recommendedName>
</protein>
<feature type="signal peptide" evidence="1">
    <location>
        <begin position="1"/>
        <end position="20"/>
    </location>
</feature>
<dbReference type="Proteomes" id="UP000025238">
    <property type="component" value="Chromosome"/>
</dbReference>
<proteinExistence type="predicted"/>
<evidence type="ECO:0008006" key="4">
    <source>
        <dbReference type="Google" id="ProtNLM"/>
    </source>
</evidence>
<sequence>MFVPALLGAALVLACGCQQADSSSDAARHAKPDATQRFFSGRARPDEFQRLHQLPDIPPTFEEAEP</sequence>
<evidence type="ECO:0000256" key="1">
    <source>
        <dbReference type="SAM" id="SignalP"/>
    </source>
</evidence>
<name>A0A023WRU4_STUST</name>
<reference evidence="2 3" key="1">
    <citation type="submission" date="2014-03" db="EMBL/GenBank/DDBJ databases">
        <title>Complete genome sequence of Pseudomonas stutzeri 19SMN4.</title>
        <authorList>
            <person name="Brunet-Galmes I."/>
            <person name="Nogales B."/>
            <person name="Busquets A."/>
            <person name="Pena A."/>
            <person name="Gomila M."/>
            <person name="Garcia-Valdes E."/>
            <person name="Lalucat J."/>
            <person name="Bennasar A."/>
            <person name="Bosch R."/>
        </authorList>
    </citation>
    <scope>NUCLEOTIDE SEQUENCE [LARGE SCALE GENOMIC DNA]</scope>
    <source>
        <strain evidence="2 3">19SMN4</strain>
    </source>
</reference>
<keyword evidence="1" id="KW-0732">Signal</keyword>
<feature type="chain" id="PRO_5001527341" description="Lipoprotein" evidence="1">
    <location>
        <begin position="21"/>
        <end position="66"/>
    </location>
</feature>
<dbReference type="PATRIC" id="fig|316.97.peg.1893"/>
<gene>
    <name evidence="2" type="ORF">UIB01_09460</name>
</gene>
<dbReference type="EMBL" id="CP007509">
    <property type="protein sequence ID" value="AHY42701.1"/>
    <property type="molecule type" value="Genomic_DNA"/>
</dbReference>
<organism evidence="2 3">
    <name type="scientific">Stutzerimonas stutzeri</name>
    <name type="common">Pseudomonas stutzeri</name>
    <dbReference type="NCBI Taxonomy" id="316"/>
    <lineage>
        <taxon>Bacteria</taxon>
        <taxon>Pseudomonadati</taxon>
        <taxon>Pseudomonadota</taxon>
        <taxon>Gammaproteobacteria</taxon>
        <taxon>Pseudomonadales</taxon>
        <taxon>Pseudomonadaceae</taxon>
        <taxon>Stutzerimonas</taxon>
    </lineage>
</organism>